<dbReference type="AlphaFoldDB" id="Q2H7N9"/>
<protein>
    <submittedName>
        <fullName evidence="1">Uncharacterized protein</fullName>
    </submittedName>
</protein>
<dbReference type="eggNOG" id="ENOG502RJQD">
    <property type="taxonomic scope" value="Eukaryota"/>
</dbReference>
<dbReference type="Proteomes" id="UP000001056">
    <property type="component" value="Unassembled WGS sequence"/>
</dbReference>
<dbReference type="RefSeq" id="XP_001221421.1">
    <property type="nucleotide sequence ID" value="XM_001221420.1"/>
</dbReference>
<gene>
    <name evidence="1" type="ORF">CHGG_05326</name>
</gene>
<organism evidence="1 2">
    <name type="scientific">Chaetomium globosum (strain ATCC 6205 / CBS 148.51 / DSM 1962 / NBRC 6347 / NRRL 1970)</name>
    <name type="common">Soil fungus</name>
    <dbReference type="NCBI Taxonomy" id="306901"/>
    <lineage>
        <taxon>Eukaryota</taxon>
        <taxon>Fungi</taxon>
        <taxon>Dikarya</taxon>
        <taxon>Ascomycota</taxon>
        <taxon>Pezizomycotina</taxon>
        <taxon>Sordariomycetes</taxon>
        <taxon>Sordariomycetidae</taxon>
        <taxon>Sordariales</taxon>
        <taxon>Chaetomiaceae</taxon>
        <taxon>Chaetomium</taxon>
    </lineage>
</organism>
<dbReference type="InParanoid" id="Q2H7N9"/>
<evidence type="ECO:0000313" key="1">
    <source>
        <dbReference type="EMBL" id="EAQ88707.1"/>
    </source>
</evidence>
<sequence length="143" mass="16244">MVREFEIPLSDANLEDAQFRLDNERNENGQPIPHREWTTGIDRVGSAARMAVKGRMPLVAHGFDAPGSKTRTPLTLVVLEWSTERLRLDRRFREVTLEVSFAAHGSRRDAEPEARRLRDKGVGRQYWDPEVLAVAPEGLLGAW</sequence>
<dbReference type="EMBL" id="CH408031">
    <property type="protein sequence ID" value="EAQ88707.1"/>
    <property type="molecule type" value="Genomic_DNA"/>
</dbReference>
<dbReference type="OrthoDB" id="3796612at2759"/>
<dbReference type="OMA" id="VLEWSTE"/>
<dbReference type="VEuPathDB" id="FungiDB:CHGG_05326"/>
<dbReference type="GeneID" id="4390752"/>
<reference evidence="2" key="1">
    <citation type="journal article" date="2015" name="Genome Announc.">
        <title>Draft genome sequence of the cellulolytic fungus Chaetomium globosum.</title>
        <authorList>
            <person name="Cuomo C.A."/>
            <person name="Untereiner W.A."/>
            <person name="Ma L.-J."/>
            <person name="Grabherr M."/>
            <person name="Birren B.W."/>
        </authorList>
    </citation>
    <scope>NUCLEOTIDE SEQUENCE [LARGE SCALE GENOMIC DNA]</scope>
    <source>
        <strain evidence="2">ATCC 6205 / CBS 148.51 / DSM 1962 / NBRC 6347 / NRRL 1970</strain>
    </source>
</reference>
<proteinExistence type="predicted"/>
<evidence type="ECO:0000313" key="2">
    <source>
        <dbReference type="Proteomes" id="UP000001056"/>
    </source>
</evidence>
<dbReference type="HOGENOM" id="CLU_1805955_0_0_1"/>
<keyword evidence="2" id="KW-1185">Reference proteome</keyword>
<name>Q2H7N9_CHAGB</name>
<accession>Q2H7N9</accession>